<proteinExistence type="inferred from homology"/>
<keyword evidence="6 10" id="KW-0547">Nucleotide-binding</keyword>
<keyword evidence="4 10" id="KW-0808">Transferase</keyword>
<dbReference type="HAMAP" id="MF_00185">
    <property type="entry name" value="IPP_trans"/>
    <property type="match status" value="1"/>
</dbReference>
<keyword evidence="7 10" id="KW-0067">ATP-binding</keyword>
<dbReference type="RefSeq" id="WP_109984386.1">
    <property type="nucleotide sequence ID" value="NZ_JAJUIE010000001.1"/>
</dbReference>
<evidence type="ECO:0000256" key="2">
    <source>
        <dbReference type="ARBA" id="ARBA00003213"/>
    </source>
</evidence>
<gene>
    <name evidence="10" type="primary">miaA</name>
    <name evidence="14" type="ORF">DLJ74_10275</name>
</gene>
<evidence type="ECO:0000313" key="14">
    <source>
        <dbReference type="EMBL" id="PWU68797.1"/>
    </source>
</evidence>
<sequence length="310" mass="35888">MKQKIIVVVGPTAVGKTALSIKVAKEFNGEIISGDSMQVYREMDIGTAKVTEQEMAGIPHHLIDILDPADSFSVADFQKRVRESIREIAARNKTVIIAGGTGLYIQSVLYDYQFAEEERNAIYQQRIESEIETKGIEAVYERLKQIDPEQAEKIHPNNKRRLIRALEVYDRTGKTMTEYQQDQNEMLYDAYIVGLDMDRAVLYDRINARVDQMVEDGLLEEVKKLLDNGYEHTQSMRGIGYKELIPYYKGEISLEGALDLLKRNSRRFAKRQYTWFKNKMPVQWYSILPETKEKVFRIILSDLEGFLIKK</sequence>
<organism evidence="14 15">
    <name type="scientific">Gracilibacillus dipsosauri</name>
    <dbReference type="NCBI Taxonomy" id="178340"/>
    <lineage>
        <taxon>Bacteria</taxon>
        <taxon>Bacillati</taxon>
        <taxon>Bacillota</taxon>
        <taxon>Bacilli</taxon>
        <taxon>Bacillales</taxon>
        <taxon>Bacillaceae</taxon>
        <taxon>Gracilibacillus</taxon>
    </lineage>
</organism>
<comment type="subunit">
    <text evidence="10">Monomer.</text>
</comment>
<dbReference type="Pfam" id="PF01715">
    <property type="entry name" value="IPPT"/>
    <property type="match status" value="1"/>
</dbReference>
<evidence type="ECO:0000313" key="15">
    <source>
        <dbReference type="Proteomes" id="UP000245624"/>
    </source>
</evidence>
<comment type="caution">
    <text evidence="14">The sequence shown here is derived from an EMBL/GenBank/DDBJ whole genome shotgun (WGS) entry which is preliminary data.</text>
</comment>
<evidence type="ECO:0000256" key="10">
    <source>
        <dbReference type="HAMAP-Rule" id="MF_00185"/>
    </source>
</evidence>
<reference evidence="14 15" key="1">
    <citation type="submission" date="2018-05" db="EMBL/GenBank/DDBJ databases">
        <title>Genomic analysis of Gracilibacillus dipsosauri DD1 reveals novel features of a salt-tolerant amylase.</title>
        <authorList>
            <person name="Deutch C.E."/>
            <person name="Yang S."/>
        </authorList>
    </citation>
    <scope>NUCLEOTIDE SEQUENCE [LARGE SCALE GENOMIC DNA]</scope>
    <source>
        <strain evidence="14 15">DD1</strain>
    </source>
</reference>
<dbReference type="Gene3D" id="3.40.50.300">
    <property type="entry name" value="P-loop containing nucleotide triphosphate hydrolases"/>
    <property type="match status" value="1"/>
</dbReference>
<comment type="function">
    <text evidence="2 10 12">Catalyzes the transfer of a dimethylallyl group onto the adenine at position 37 in tRNAs that read codons beginning with uridine, leading to the formation of N6-(dimethylallyl)adenosine (i(6)A).</text>
</comment>
<dbReference type="EMBL" id="QGTD01000008">
    <property type="protein sequence ID" value="PWU68797.1"/>
    <property type="molecule type" value="Genomic_DNA"/>
</dbReference>
<accession>A0A317KZ57</accession>
<dbReference type="NCBIfam" id="TIGR00174">
    <property type="entry name" value="miaA"/>
    <property type="match status" value="1"/>
</dbReference>
<dbReference type="PANTHER" id="PTHR11088">
    <property type="entry name" value="TRNA DIMETHYLALLYLTRANSFERASE"/>
    <property type="match status" value="1"/>
</dbReference>
<comment type="cofactor">
    <cofactor evidence="1 10">
        <name>Mg(2+)</name>
        <dbReference type="ChEBI" id="CHEBI:18420"/>
    </cofactor>
</comment>
<feature type="binding site" evidence="10">
    <location>
        <begin position="10"/>
        <end position="17"/>
    </location>
    <ligand>
        <name>ATP</name>
        <dbReference type="ChEBI" id="CHEBI:30616"/>
    </ligand>
</feature>
<dbReference type="OrthoDB" id="9776390at2"/>
<dbReference type="GO" id="GO:0006400">
    <property type="term" value="P:tRNA modification"/>
    <property type="evidence" value="ECO:0007669"/>
    <property type="project" value="TreeGrafter"/>
</dbReference>
<dbReference type="EC" id="2.5.1.75" evidence="10"/>
<evidence type="ECO:0000256" key="1">
    <source>
        <dbReference type="ARBA" id="ARBA00001946"/>
    </source>
</evidence>
<dbReference type="PANTHER" id="PTHR11088:SF60">
    <property type="entry name" value="TRNA DIMETHYLALLYLTRANSFERASE"/>
    <property type="match status" value="1"/>
</dbReference>
<keyword evidence="5 10" id="KW-0819">tRNA processing</keyword>
<dbReference type="InterPro" id="IPR039657">
    <property type="entry name" value="Dimethylallyltransferase"/>
</dbReference>
<evidence type="ECO:0000256" key="12">
    <source>
        <dbReference type="RuleBase" id="RU003784"/>
    </source>
</evidence>
<protein>
    <recommendedName>
        <fullName evidence="10">tRNA dimethylallyltransferase</fullName>
        <ecNumber evidence="10">2.5.1.75</ecNumber>
    </recommendedName>
    <alternativeName>
        <fullName evidence="10">Dimethylallyl diphosphate:tRNA dimethylallyltransferase</fullName>
        <shortName evidence="10">DMAPP:tRNA dimethylallyltransferase</shortName>
        <shortName evidence="10">DMATase</shortName>
    </alternativeName>
    <alternativeName>
        <fullName evidence="10">Isopentenyl-diphosphate:tRNA isopentenyltransferase</fullName>
        <shortName evidence="10">IPP transferase</shortName>
        <shortName evidence="10">IPPT</shortName>
        <shortName evidence="10">IPTase</shortName>
    </alternativeName>
</protein>
<evidence type="ECO:0000256" key="9">
    <source>
        <dbReference type="ARBA" id="ARBA00049563"/>
    </source>
</evidence>
<evidence type="ECO:0000256" key="7">
    <source>
        <dbReference type="ARBA" id="ARBA00022840"/>
    </source>
</evidence>
<evidence type="ECO:0000256" key="3">
    <source>
        <dbReference type="ARBA" id="ARBA00005842"/>
    </source>
</evidence>
<dbReference type="GO" id="GO:0005524">
    <property type="term" value="F:ATP binding"/>
    <property type="evidence" value="ECO:0007669"/>
    <property type="project" value="UniProtKB-UniRule"/>
</dbReference>
<evidence type="ECO:0000256" key="13">
    <source>
        <dbReference type="RuleBase" id="RU003785"/>
    </source>
</evidence>
<feature type="site" description="Interaction with substrate tRNA" evidence="10">
    <location>
        <position position="101"/>
    </location>
</feature>
<feature type="binding site" evidence="10">
    <location>
        <begin position="12"/>
        <end position="17"/>
    </location>
    <ligand>
        <name>substrate</name>
    </ligand>
</feature>
<feature type="region of interest" description="Interaction with substrate tRNA" evidence="10">
    <location>
        <begin position="35"/>
        <end position="38"/>
    </location>
</feature>
<evidence type="ECO:0000256" key="4">
    <source>
        <dbReference type="ARBA" id="ARBA00022679"/>
    </source>
</evidence>
<keyword evidence="8 10" id="KW-0460">Magnesium</keyword>
<dbReference type="FunFam" id="1.10.20.140:FF:000001">
    <property type="entry name" value="tRNA dimethylallyltransferase"/>
    <property type="match status" value="1"/>
</dbReference>
<evidence type="ECO:0000256" key="6">
    <source>
        <dbReference type="ARBA" id="ARBA00022741"/>
    </source>
</evidence>
<dbReference type="AlphaFoldDB" id="A0A317KZ57"/>
<dbReference type="GO" id="GO:0052381">
    <property type="term" value="F:tRNA dimethylallyltransferase activity"/>
    <property type="evidence" value="ECO:0007669"/>
    <property type="project" value="UniProtKB-UniRule"/>
</dbReference>
<dbReference type="Proteomes" id="UP000245624">
    <property type="component" value="Unassembled WGS sequence"/>
</dbReference>
<evidence type="ECO:0000256" key="8">
    <source>
        <dbReference type="ARBA" id="ARBA00022842"/>
    </source>
</evidence>
<evidence type="ECO:0000256" key="5">
    <source>
        <dbReference type="ARBA" id="ARBA00022694"/>
    </source>
</evidence>
<comment type="catalytic activity">
    <reaction evidence="9 10 11">
        <text>adenosine(37) in tRNA + dimethylallyl diphosphate = N(6)-dimethylallyladenosine(37) in tRNA + diphosphate</text>
        <dbReference type="Rhea" id="RHEA:26482"/>
        <dbReference type="Rhea" id="RHEA-COMP:10162"/>
        <dbReference type="Rhea" id="RHEA-COMP:10375"/>
        <dbReference type="ChEBI" id="CHEBI:33019"/>
        <dbReference type="ChEBI" id="CHEBI:57623"/>
        <dbReference type="ChEBI" id="CHEBI:74411"/>
        <dbReference type="ChEBI" id="CHEBI:74415"/>
        <dbReference type="EC" id="2.5.1.75"/>
    </reaction>
</comment>
<dbReference type="Gene3D" id="1.10.20.140">
    <property type="match status" value="1"/>
</dbReference>
<comment type="similarity">
    <text evidence="3 10 13">Belongs to the IPP transferase family.</text>
</comment>
<evidence type="ECO:0000256" key="11">
    <source>
        <dbReference type="RuleBase" id="RU003783"/>
    </source>
</evidence>
<dbReference type="InterPro" id="IPR018022">
    <property type="entry name" value="IPT"/>
</dbReference>
<name>A0A317KZ57_9BACI</name>
<comment type="caution">
    <text evidence="10">Lacks conserved residue(s) required for the propagation of feature annotation.</text>
</comment>
<dbReference type="SUPFAM" id="SSF52540">
    <property type="entry name" value="P-loop containing nucleoside triphosphate hydrolases"/>
    <property type="match status" value="2"/>
</dbReference>
<dbReference type="InterPro" id="IPR027417">
    <property type="entry name" value="P-loop_NTPase"/>
</dbReference>
<keyword evidence="15" id="KW-1185">Reference proteome</keyword>